<sequence length="337" mass="36972">MKQTTKNTMIAMGTATAAAGIAVGSTIAAAHVLFRFALDTKKPWSIPNRQPESGNGNNNGNDQAPVRDADDIARSEAWFDEAKQPVTLRSRDGLRLHGWLLDPDCASPTPHLYAICCHGYTGEPREMAKWAHHYAKLGFTVLVPALRAHELSEGRYIGMGWLEHFDLLDWLDLIVKADAQARVLLHGNSMGAATVMMTAGDARLPRNVVAAVCDCGYSSTVRQFTDTAMTMFRLPLPLASLMVMLTSRVCWKHAGYRFEDASCTRALRHATIPMLFIHGSADDFVSPASINRNYTACASIHREKLLVPGAGHTMSASTAPDVYWRKVTGFVRGVFEL</sequence>
<gene>
    <name evidence="3" type="ORF">BBIA_2568</name>
</gene>
<comment type="caution">
    <text evidence="3">The sequence shown here is derived from an EMBL/GenBank/DDBJ whole genome shotgun (WGS) entry which is preliminary data.</text>
</comment>
<dbReference type="InterPro" id="IPR029058">
    <property type="entry name" value="AB_hydrolase_fold"/>
</dbReference>
<dbReference type="EMBL" id="JGYN01000049">
    <property type="protein sequence ID" value="KFI44112.1"/>
    <property type="molecule type" value="Genomic_DNA"/>
</dbReference>
<dbReference type="AlphaFoldDB" id="A0A086ZC62"/>
<evidence type="ECO:0000256" key="1">
    <source>
        <dbReference type="SAM" id="MobiDB-lite"/>
    </source>
</evidence>
<proteinExistence type="predicted"/>
<keyword evidence="4" id="KW-1185">Reference proteome</keyword>
<evidence type="ECO:0000313" key="4">
    <source>
        <dbReference type="Proteomes" id="UP000029108"/>
    </source>
</evidence>
<name>A0A086ZC62_9BIFI</name>
<protein>
    <submittedName>
        <fullName evidence="3">Alpha/beta hydrolase family protein</fullName>
    </submittedName>
</protein>
<evidence type="ECO:0000259" key="2">
    <source>
        <dbReference type="Pfam" id="PF12697"/>
    </source>
</evidence>
<accession>A0A086ZC62</accession>
<dbReference type="Proteomes" id="UP000029108">
    <property type="component" value="Unassembled WGS sequence"/>
</dbReference>
<dbReference type="STRING" id="1437608.GCA_000771645_01363"/>
<dbReference type="RefSeq" id="WP_033495466.1">
    <property type="nucleotide sequence ID" value="NZ_JDUU01000027.1"/>
</dbReference>
<dbReference type="PANTHER" id="PTHR43358">
    <property type="entry name" value="ALPHA/BETA-HYDROLASE"/>
    <property type="match status" value="1"/>
</dbReference>
<dbReference type="Gene3D" id="3.40.50.1820">
    <property type="entry name" value="alpha/beta hydrolase"/>
    <property type="match status" value="1"/>
</dbReference>
<dbReference type="eggNOG" id="COG1073">
    <property type="taxonomic scope" value="Bacteria"/>
</dbReference>
<reference evidence="3 4" key="1">
    <citation type="submission" date="2014-03" db="EMBL/GenBank/DDBJ databases">
        <title>Genomics of Bifidobacteria.</title>
        <authorList>
            <person name="Ventura M."/>
            <person name="Milani C."/>
            <person name="Lugli G.A."/>
        </authorList>
    </citation>
    <scope>NUCLEOTIDE SEQUENCE [LARGE SCALE GENOMIC DNA]</scope>
    <source>
        <strain evidence="3 4">DSM 23969</strain>
    </source>
</reference>
<feature type="compositionally biased region" description="Polar residues" evidence="1">
    <location>
        <begin position="47"/>
        <end position="62"/>
    </location>
</feature>
<dbReference type="InterPro" id="IPR000073">
    <property type="entry name" value="AB_hydrolase_1"/>
</dbReference>
<dbReference type="PANTHER" id="PTHR43358:SF4">
    <property type="entry name" value="ALPHA_BETA HYDROLASE FOLD-1 DOMAIN-CONTAINING PROTEIN"/>
    <property type="match status" value="1"/>
</dbReference>
<dbReference type="OrthoDB" id="9786110at2"/>
<dbReference type="SUPFAM" id="SSF53474">
    <property type="entry name" value="alpha/beta-Hydrolases"/>
    <property type="match status" value="1"/>
</dbReference>
<keyword evidence="3" id="KW-0378">Hydrolase</keyword>
<dbReference type="Pfam" id="PF12697">
    <property type="entry name" value="Abhydrolase_6"/>
    <property type="match status" value="1"/>
</dbReference>
<dbReference type="GO" id="GO:0016787">
    <property type="term" value="F:hydrolase activity"/>
    <property type="evidence" value="ECO:0007669"/>
    <property type="project" value="UniProtKB-KW"/>
</dbReference>
<evidence type="ECO:0000313" key="3">
    <source>
        <dbReference type="EMBL" id="KFI44112.1"/>
    </source>
</evidence>
<feature type="domain" description="AB hydrolase-1" evidence="2">
    <location>
        <begin position="115"/>
        <end position="321"/>
    </location>
</feature>
<feature type="region of interest" description="Disordered" evidence="1">
    <location>
        <begin position="45"/>
        <end position="66"/>
    </location>
</feature>
<dbReference type="InterPro" id="IPR052920">
    <property type="entry name" value="DNA-binding_regulatory"/>
</dbReference>
<organism evidence="3 4">
    <name type="scientific">Bifidobacterium biavatii DSM 23969</name>
    <dbReference type="NCBI Taxonomy" id="1437608"/>
    <lineage>
        <taxon>Bacteria</taxon>
        <taxon>Bacillati</taxon>
        <taxon>Actinomycetota</taxon>
        <taxon>Actinomycetes</taxon>
        <taxon>Bifidobacteriales</taxon>
        <taxon>Bifidobacteriaceae</taxon>
        <taxon>Bifidobacterium</taxon>
    </lineage>
</organism>